<protein>
    <submittedName>
        <fullName evidence="1">Uncharacterized protein</fullName>
    </submittedName>
</protein>
<evidence type="ECO:0000313" key="1">
    <source>
        <dbReference type="EMBL" id="GAA0395905.1"/>
    </source>
</evidence>
<evidence type="ECO:0000313" key="2">
    <source>
        <dbReference type="Proteomes" id="UP001500340"/>
    </source>
</evidence>
<gene>
    <name evidence="1" type="ORF">GCM10008933_28200</name>
</gene>
<comment type="caution">
    <text evidence="1">The sequence shown here is derived from an EMBL/GenBank/DDBJ whole genome shotgun (WGS) entry which is preliminary data.</text>
</comment>
<dbReference type="EMBL" id="BAAACX010000011">
    <property type="protein sequence ID" value="GAA0395905.1"/>
    <property type="molecule type" value="Genomic_DNA"/>
</dbReference>
<keyword evidence="2" id="KW-1185">Reference proteome</keyword>
<reference evidence="1 2" key="1">
    <citation type="journal article" date="2019" name="Int. J. Syst. Evol. Microbiol.">
        <title>The Global Catalogue of Microorganisms (GCM) 10K type strain sequencing project: providing services to taxonomists for standard genome sequencing and annotation.</title>
        <authorList>
            <consortium name="The Broad Institute Genomics Platform"/>
            <consortium name="The Broad Institute Genome Sequencing Center for Infectious Disease"/>
            <person name="Wu L."/>
            <person name="Ma J."/>
        </authorList>
    </citation>
    <scope>NUCLEOTIDE SEQUENCE [LARGE SCALE GENOMIC DNA]</scope>
    <source>
        <strain evidence="1 2">JCM 12774</strain>
    </source>
</reference>
<sequence length="59" mass="6907">MIGNSRNERDIRKTTKKVSRRFRKIHILPNADVRFLYNGALESYEDPADYVRLKGGRIA</sequence>
<proteinExistence type="predicted"/>
<name>A0ABN0YHS3_9BACL</name>
<dbReference type="RefSeq" id="WP_343862170.1">
    <property type="nucleotide sequence ID" value="NZ_BAAACX010000011.1"/>
</dbReference>
<accession>A0ABN0YHS3</accession>
<organism evidence="1 2">
    <name type="scientific">Paenibacillus motobuensis</name>
    <dbReference type="NCBI Taxonomy" id="295324"/>
    <lineage>
        <taxon>Bacteria</taxon>
        <taxon>Bacillati</taxon>
        <taxon>Bacillota</taxon>
        <taxon>Bacilli</taxon>
        <taxon>Bacillales</taxon>
        <taxon>Paenibacillaceae</taxon>
        <taxon>Paenibacillus</taxon>
    </lineage>
</organism>
<dbReference type="Proteomes" id="UP001500340">
    <property type="component" value="Unassembled WGS sequence"/>
</dbReference>